<dbReference type="AlphaFoldDB" id="A0A915D590"/>
<accession>A0A915D590</accession>
<dbReference type="Pfam" id="PF01705">
    <property type="entry name" value="CX"/>
    <property type="match status" value="1"/>
</dbReference>
<dbReference type="WBParaSite" id="jg15717">
    <property type="protein sequence ID" value="jg15717"/>
    <property type="gene ID" value="jg15717"/>
</dbReference>
<feature type="region of interest" description="Disordered" evidence="1">
    <location>
        <begin position="262"/>
        <end position="305"/>
    </location>
</feature>
<sequence>MAVHIASVAILSTDTLNVLIEAKRGGGGGGFGRGGSAGRSGGGIFGGSRGGSAGRSSGGGLFGGSKSSGARTGTSGGMSGGGYNRNQGGHSAKEGWLWKILNSRYSKGSGIGSASRSSTFKNMVVGAAAGYLTYQAGKAIIRNTMSPMMWGGRSYYWGQNHYQGPPGGNMCRMPMEGDSQFSNVYFQDGGRPKEIVWSCRYNEYCCGYECCPSNTGGGGYGGYGYRGGIGLGSIIVLLLLCGCCAFVVHQVCKSRRSSHATSFFSSNSKYSPGEATYTASEAPPQYTASGAGYPPQPPPPGFVYS</sequence>
<keyword evidence="2" id="KW-1133">Transmembrane helix</keyword>
<evidence type="ECO:0000259" key="3">
    <source>
        <dbReference type="Pfam" id="PF01705"/>
    </source>
</evidence>
<evidence type="ECO:0000256" key="2">
    <source>
        <dbReference type="SAM" id="Phobius"/>
    </source>
</evidence>
<evidence type="ECO:0000313" key="4">
    <source>
        <dbReference type="Proteomes" id="UP000887574"/>
    </source>
</evidence>
<dbReference type="InterPro" id="IPR002619">
    <property type="entry name" value="CX"/>
</dbReference>
<feature type="transmembrane region" description="Helical" evidence="2">
    <location>
        <begin position="229"/>
        <end position="248"/>
    </location>
</feature>
<proteinExistence type="predicted"/>
<feature type="region of interest" description="Disordered" evidence="1">
    <location>
        <begin position="42"/>
        <end position="86"/>
    </location>
</feature>
<feature type="compositionally biased region" description="Gly residues" evidence="1">
    <location>
        <begin position="42"/>
        <end position="63"/>
    </location>
</feature>
<keyword evidence="4" id="KW-1185">Reference proteome</keyword>
<feature type="domain" description="CX" evidence="3">
    <location>
        <begin position="155"/>
        <end position="211"/>
    </location>
</feature>
<keyword evidence="2" id="KW-0472">Membrane</keyword>
<organism evidence="4 5">
    <name type="scientific">Ditylenchus dipsaci</name>
    <dbReference type="NCBI Taxonomy" id="166011"/>
    <lineage>
        <taxon>Eukaryota</taxon>
        <taxon>Metazoa</taxon>
        <taxon>Ecdysozoa</taxon>
        <taxon>Nematoda</taxon>
        <taxon>Chromadorea</taxon>
        <taxon>Rhabditida</taxon>
        <taxon>Tylenchina</taxon>
        <taxon>Tylenchomorpha</taxon>
        <taxon>Sphaerularioidea</taxon>
        <taxon>Anguinidae</taxon>
        <taxon>Anguininae</taxon>
        <taxon>Ditylenchus</taxon>
    </lineage>
</organism>
<dbReference type="Proteomes" id="UP000887574">
    <property type="component" value="Unplaced"/>
</dbReference>
<feature type="compositionally biased region" description="Pro residues" evidence="1">
    <location>
        <begin position="294"/>
        <end position="305"/>
    </location>
</feature>
<evidence type="ECO:0000313" key="5">
    <source>
        <dbReference type="WBParaSite" id="jg15717"/>
    </source>
</evidence>
<keyword evidence="2" id="KW-0812">Transmembrane</keyword>
<name>A0A915D590_9BILA</name>
<feature type="compositionally biased region" description="Gly residues" evidence="1">
    <location>
        <begin position="74"/>
        <end position="83"/>
    </location>
</feature>
<reference evidence="5" key="1">
    <citation type="submission" date="2022-11" db="UniProtKB">
        <authorList>
            <consortium name="WormBaseParasite"/>
        </authorList>
    </citation>
    <scope>IDENTIFICATION</scope>
</reference>
<dbReference type="PANTHER" id="PTHR47520:SF11">
    <property type="entry name" value="CX DOMAIN-CONTAINING PROTEIN"/>
    <property type="match status" value="1"/>
</dbReference>
<evidence type="ECO:0000256" key="1">
    <source>
        <dbReference type="SAM" id="MobiDB-lite"/>
    </source>
</evidence>
<feature type="compositionally biased region" description="Low complexity" evidence="1">
    <location>
        <begin position="64"/>
        <end position="73"/>
    </location>
</feature>
<protein>
    <submittedName>
        <fullName evidence="5">CX domain-containing protein</fullName>
    </submittedName>
</protein>
<dbReference type="PANTHER" id="PTHR47520">
    <property type="entry name" value="CX DOMAIN-CONTAINING PROTEIN-RELATED"/>
    <property type="match status" value="1"/>
</dbReference>